<keyword evidence="6 7" id="KW-0413">Isomerase</keyword>
<evidence type="ECO:0000256" key="1">
    <source>
        <dbReference type="ARBA" id="ARBA00000316"/>
    </source>
</evidence>
<dbReference type="EMBL" id="ARYH01000001">
    <property type="protein sequence ID" value="KCZ85783.1"/>
    <property type="molecule type" value="Genomic_DNA"/>
</dbReference>
<dbReference type="GO" id="GO:0030170">
    <property type="term" value="F:pyridoxal phosphate binding"/>
    <property type="evidence" value="ECO:0007669"/>
    <property type="project" value="UniProtKB-UniRule"/>
</dbReference>
<feature type="active site" description="Proton acceptor; specific for D-alanine" evidence="7">
    <location>
        <position position="35"/>
    </location>
</feature>
<dbReference type="GO" id="GO:0030632">
    <property type="term" value="P:D-alanine biosynthetic process"/>
    <property type="evidence" value="ECO:0007669"/>
    <property type="project" value="UniProtKB-UniRule"/>
</dbReference>
<gene>
    <name evidence="11" type="ORF">HAD_08860</name>
</gene>
<dbReference type="PANTHER" id="PTHR30511">
    <property type="entry name" value="ALANINE RACEMASE"/>
    <property type="match status" value="1"/>
</dbReference>
<dbReference type="InterPro" id="IPR011079">
    <property type="entry name" value="Ala_racemase_C"/>
</dbReference>
<comment type="cofactor">
    <cofactor evidence="2 7 8">
        <name>pyridoxal 5'-phosphate</name>
        <dbReference type="ChEBI" id="CHEBI:597326"/>
    </cofactor>
</comment>
<reference evidence="11 12" key="1">
    <citation type="journal article" date="2014" name="Antonie Van Leeuwenhoek">
        <title>Hyphomonas beringensis sp. nov. and Hyphomonas chukchiensis sp. nov., isolated from surface seawater of the Bering Sea and Chukchi Sea.</title>
        <authorList>
            <person name="Li C."/>
            <person name="Lai Q."/>
            <person name="Li G."/>
            <person name="Dong C."/>
            <person name="Wang J."/>
            <person name="Liao Y."/>
            <person name="Shao Z."/>
        </authorList>
    </citation>
    <scope>NUCLEOTIDE SEQUENCE [LARGE SCALE GENOMIC DNA]</scope>
    <source>
        <strain evidence="11 12">MHS-3</strain>
    </source>
</reference>
<dbReference type="STRING" id="1280949.HAD_08860"/>
<dbReference type="InterPro" id="IPR009006">
    <property type="entry name" value="Ala_racemase/Decarboxylase_C"/>
</dbReference>
<evidence type="ECO:0000256" key="8">
    <source>
        <dbReference type="PIRSR" id="PIRSR600821-50"/>
    </source>
</evidence>
<feature type="binding site" evidence="7 9">
    <location>
        <position position="129"/>
    </location>
    <ligand>
        <name>substrate</name>
    </ligand>
</feature>
<dbReference type="UniPathway" id="UPA00042">
    <property type="reaction ID" value="UER00497"/>
</dbReference>
<proteinExistence type="inferred from homology"/>
<dbReference type="InterPro" id="IPR001608">
    <property type="entry name" value="Ala_racemase_N"/>
</dbReference>
<comment type="function">
    <text evidence="7">Catalyzes the interconversion of L-alanine and D-alanine. May also act on other amino acids.</text>
</comment>
<accession>A0A069E6R6</accession>
<evidence type="ECO:0000256" key="9">
    <source>
        <dbReference type="PIRSR" id="PIRSR600821-52"/>
    </source>
</evidence>
<comment type="similarity">
    <text evidence="3 7">Belongs to the alanine racemase family.</text>
</comment>
<dbReference type="Pfam" id="PF01168">
    <property type="entry name" value="Ala_racemase_N"/>
    <property type="match status" value="1"/>
</dbReference>
<dbReference type="Pfam" id="PF00842">
    <property type="entry name" value="Ala_racemase_C"/>
    <property type="match status" value="1"/>
</dbReference>
<evidence type="ECO:0000256" key="4">
    <source>
        <dbReference type="ARBA" id="ARBA00013089"/>
    </source>
</evidence>
<dbReference type="PRINTS" id="PR00992">
    <property type="entry name" value="ALARACEMASE"/>
</dbReference>
<name>A0A069E6R6_9PROT</name>
<keyword evidence="12" id="KW-1185">Reference proteome</keyword>
<dbReference type="Proteomes" id="UP000027446">
    <property type="component" value="Unassembled WGS sequence"/>
</dbReference>
<dbReference type="GO" id="GO:0008784">
    <property type="term" value="F:alanine racemase activity"/>
    <property type="evidence" value="ECO:0007669"/>
    <property type="project" value="UniProtKB-UniRule"/>
</dbReference>
<evidence type="ECO:0000313" key="12">
    <source>
        <dbReference type="Proteomes" id="UP000027446"/>
    </source>
</evidence>
<evidence type="ECO:0000256" key="3">
    <source>
        <dbReference type="ARBA" id="ARBA00007880"/>
    </source>
</evidence>
<comment type="pathway">
    <text evidence="7">Amino-acid biosynthesis; D-alanine biosynthesis; D-alanine from L-alanine: step 1/1.</text>
</comment>
<dbReference type="SMART" id="SM01005">
    <property type="entry name" value="Ala_racemase_C"/>
    <property type="match status" value="1"/>
</dbReference>
<dbReference type="Gene3D" id="2.40.37.10">
    <property type="entry name" value="Lyase, Ornithine Decarboxylase, Chain A, domain 1"/>
    <property type="match status" value="1"/>
</dbReference>
<dbReference type="GO" id="GO:0005829">
    <property type="term" value="C:cytosol"/>
    <property type="evidence" value="ECO:0007669"/>
    <property type="project" value="TreeGrafter"/>
</dbReference>
<dbReference type="PROSITE" id="PS00395">
    <property type="entry name" value="ALANINE_RACEMASE"/>
    <property type="match status" value="1"/>
</dbReference>
<keyword evidence="5 7" id="KW-0663">Pyridoxal phosphate</keyword>
<dbReference type="Gene3D" id="3.20.20.10">
    <property type="entry name" value="Alanine racemase"/>
    <property type="match status" value="1"/>
</dbReference>
<dbReference type="eggNOG" id="COG0787">
    <property type="taxonomic scope" value="Bacteria"/>
</dbReference>
<organism evidence="11 12">
    <name type="scientific">Hyphomonas adhaerens MHS-3</name>
    <dbReference type="NCBI Taxonomy" id="1280949"/>
    <lineage>
        <taxon>Bacteria</taxon>
        <taxon>Pseudomonadati</taxon>
        <taxon>Pseudomonadota</taxon>
        <taxon>Alphaproteobacteria</taxon>
        <taxon>Hyphomonadales</taxon>
        <taxon>Hyphomonadaceae</taxon>
        <taxon>Hyphomonas</taxon>
    </lineage>
</organism>
<comment type="catalytic activity">
    <reaction evidence="1 7">
        <text>L-alanine = D-alanine</text>
        <dbReference type="Rhea" id="RHEA:20249"/>
        <dbReference type="ChEBI" id="CHEBI:57416"/>
        <dbReference type="ChEBI" id="CHEBI:57972"/>
        <dbReference type="EC" id="5.1.1.1"/>
    </reaction>
</comment>
<comment type="caution">
    <text evidence="11">The sequence shown here is derived from an EMBL/GenBank/DDBJ whole genome shotgun (WGS) entry which is preliminary data.</text>
</comment>
<feature type="binding site" evidence="7 9">
    <location>
        <position position="295"/>
    </location>
    <ligand>
        <name>substrate</name>
    </ligand>
</feature>
<dbReference type="PATRIC" id="fig|1280949.3.peg.1808"/>
<evidence type="ECO:0000313" key="11">
    <source>
        <dbReference type="EMBL" id="KCZ85783.1"/>
    </source>
</evidence>
<dbReference type="OrthoDB" id="9813814at2"/>
<feature type="modified residue" description="N6-(pyridoxal phosphate)lysine" evidence="7 8">
    <location>
        <position position="35"/>
    </location>
</feature>
<evidence type="ECO:0000259" key="10">
    <source>
        <dbReference type="SMART" id="SM01005"/>
    </source>
</evidence>
<feature type="active site" description="Proton acceptor; specific for L-alanine" evidence="7">
    <location>
        <position position="247"/>
    </location>
</feature>
<dbReference type="InterPro" id="IPR020622">
    <property type="entry name" value="Ala_racemase_pyridoxalP-BS"/>
</dbReference>
<dbReference type="PANTHER" id="PTHR30511:SF0">
    <property type="entry name" value="ALANINE RACEMASE, CATABOLIC-RELATED"/>
    <property type="match status" value="1"/>
</dbReference>
<evidence type="ECO:0000256" key="7">
    <source>
        <dbReference type="HAMAP-Rule" id="MF_01201"/>
    </source>
</evidence>
<evidence type="ECO:0000256" key="5">
    <source>
        <dbReference type="ARBA" id="ARBA00022898"/>
    </source>
</evidence>
<dbReference type="RefSeq" id="WP_035570587.1">
    <property type="nucleotide sequence ID" value="NZ_ARYH01000001.1"/>
</dbReference>
<dbReference type="HAMAP" id="MF_01201">
    <property type="entry name" value="Ala_racemase"/>
    <property type="match status" value="1"/>
</dbReference>
<dbReference type="NCBIfam" id="TIGR00492">
    <property type="entry name" value="alr"/>
    <property type="match status" value="1"/>
</dbReference>
<dbReference type="EC" id="5.1.1.1" evidence="4 7"/>
<dbReference type="SUPFAM" id="SSF50621">
    <property type="entry name" value="Alanine racemase C-terminal domain-like"/>
    <property type="match status" value="1"/>
</dbReference>
<feature type="domain" description="Alanine racemase C-terminal" evidence="10">
    <location>
        <begin position="226"/>
        <end position="351"/>
    </location>
</feature>
<dbReference type="InterPro" id="IPR029066">
    <property type="entry name" value="PLP-binding_barrel"/>
</dbReference>
<protein>
    <recommendedName>
        <fullName evidence="4 7">Alanine racemase</fullName>
        <ecNumber evidence="4 7">5.1.1.1</ecNumber>
    </recommendedName>
</protein>
<dbReference type="CDD" id="cd00430">
    <property type="entry name" value="PLPDE_III_AR"/>
    <property type="match status" value="1"/>
</dbReference>
<evidence type="ECO:0000256" key="6">
    <source>
        <dbReference type="ARBA" id="ARBA00023235"/>
    </source>
</evidence>
<sequence>MSSEPRATVHLSHIVANWRTLAGLNPKADTAAVVKANAYGLGAERVSAALAAAGCETFFVAYPEEGAIVRKAVGAKPAIFVLNGPASSTMHLFHANALTAVLNSDAQIRLWADAANLPCALHFDTGMNRLGLPASALETEGDALRALKPVLVMSHLACADTPDHAMNAAQLGAFSEIAAAFPGVPASLANSAGCYLGRDYGFQLTRPGIALYGGSTPPARVQIEHAVTLEAEILSVFPVKAGETVGYGATFTAKQDMLLATVGLGYADGILRSASNCFIGWLDGTPCPVTGRVTMDLITIDVSKAQRAAKAGRRVEFLGPHAKLEDQAARANTLGYELLTGIGTRVERLYP</sequence>
<dbReference type="InterPro" id="IPR000821">
    <property type="entry name" value="Ala_racemase"/>
</dbReference>
<evidence type="ECO:0000256" key="2">
    <source>
        <dbReference type="ARBA" id="ARBA00001933"/>
    </source>
</evidence>
<dbReference type="AlphaFoldDB" id="A0A069E6R6"/>
<dbReference type="SUPFAM" id="SSF51419">
    <property type="entry name" value="PLP-binding barrel"/>
    <property type="match status" value="1"/>
</dbReference>